<dbReference type="EMBL" id="DVNZ01000018">
    <property type="protein sequence ID" value="HIU93631.1"/>
    <property type="molecule type" value="Genomic_DNA"/>
</dbReference>
<keyword evidence="1" id="KW-0812">Transmembrane</keyword>
<dbReference type="AlphaFoldDB" id="A0A9D1N2U5"/>
<feature type="transmembrane region" description="Helical" evidence="1">
    <location>
        <begin position="84"/>
        <end position="105"/>
    </location>
</feature>
<keyword evidence="1" id="KW-0472">Membrane</keyword>
<evidence type="ECO:0000256" key="1">
    <source>
        <dbReference type="SAM" id="Phobius"/>
    </source>
</evidence>
<reference evidence="2" key="1">
    <citation type="submission" date="2020-10" db="EMBL/GenBank/DDBJ databases">
        <authorList>
            <person name="Gilroy R."/>
        </authorList>
    </citation>
    <scope>NUCLEOTIDE SEQUENCE</scope>
    <source>
        <strain evidence="2">ChiGjej2B2-16831</strain>
    </source>
</reference>
<feature type="transmembrane region" description="Helical" evidence="1">
    <location>
        <begin position="36"/>
        <end position="58"/>
    </location>
</feature>
<feature type="transmembrane region" description="Helical" evidence="1">
    <location>
        <begin position="132"/>
        <end position="150"/>
    </location>
</feature>
<accession>A0A9D1N2U5</accession>
<protein>
    <submittedName>
        <fullName evidence="2">DUF624 domain-containing protein</fullName>
    </submittedName>
</protein>
<evidence type="ECO:0000313" key="2">
    <source>
        <dbReference type="EMBL" id="HIU93631.1"/>
    </source>
</evidence>
<feature type="transmembrane region" description="Helical" evidence="1">
    <location>
        <begin position="241"/>
        <end position="262"/>
    </location>
</feature>
<dbReference type="Proteomes" id="UP000824128">
    <property type="component" value="Unassembled WGS sequence"/>
</dbReference>
<sequence>MLRRLFFGRSGRLDVDAPPLVRPKTRRELFSQALRVRFTSLFAPNLAAAAFFLPAFVWTEMTLRVAPGGADEAAGVSSQLVGTYLIGLFVCLMITGPVMAGLSLLMRNWARGENCYRWATLFGGMKRNWRQGLLAGALSGVIPLLFYSTFNYYGALSENTSLLYLIPLALCGVLCLFLLLMQQTIYTLLVTYRLSFGKVFKNAFLLAFSELPRSLLTLLVTLLPPLVFVALLYLLPLHTGLLVVLCCAYYALFGISFERFVAASFANYACEKHLNSRLDGARVDIGLSSERTVGGQPPAAPAA</sequence>
<organism evidence="2 3">
    <name type="scientific">Candidatus Aphodomorpha intestinavium</name>
    <dbReference type="NCBI Taxonomy" id="2840672"/>
    <lineage>
        <taxon>Bacteria</taxon>
        <taxon>Bacillati</taxon>
        <taxon>Bacillota</taxon>
        <taxon>Clostridia</taxon>
        <taxon>Eubacteriales</taxon>
        <taxon>Candidatus Aphodomorpha</taxon>
    </lineage>
</organism>
<feature type="transmembrane region" description="Helical" evidence="1">
    <location>
        <begin position="162"/>
        <end position="194"/>
    </location>
</feature>
<reference evidence="2" key="2">
    <citation type="journal article" date="2021" name="PeerJ">
        <title>Extensive microbial diversity within the chicken gut microbiome revealed by metagenomics and culture.</title>
        <authorList>
            <person name="Gilroy R."/>
            <person name="Ravi A."/>
            <person name="Getino M."/>
            <person name="Pursley I."/>
            <person name="Horton D.L."/>
            <person name="Alikhan N.F."/>
            <person name="Baker D."/>
            <person name="Gharbi K."/>
            <person name="Hall N."/>
            <person name="Watson M."/>
            <person name="Adriaenssens E.M."/>
            <person name="Foster-Nyarko E."/>
            <person name="Jarju S."/>
            <person name="Secka A."/>
            <person name="Antonio M."/>
            <person name="Oren A."/>
            <person name="Chaudhuri R.R."/>
            <person name="La Ragione R."/>
            <person name="Hildebrand F."/>
            <person name="Pallen M.J."/>
        </authorList>
    </citation>
    <scope>NUCLEOTIDE SEQUENCE</scope>
    <source>
        <strain evidence="2">ChiGjej2B2-16831</strain>
    </source>
</reference>
<comment type="caution">
    <text evidence="2">The sequence shown here is derived from an EMBL/GenBank/DDBJ whole genome shotgun (WGS) entry which is preliminary data.</text>
</comment>
<evidence type="ECO:0000313" key="3">
    <source>
        <dbReference type="Proteomes" id="UP000824128"/>
    </source>
</evidence>
<proteinExistence type="predicted"/>
<feature type="transmembrane region" description="Helical" evidence="1">
    <location>
        <begin position="215"/>
        <end position="235"/>
    </location>
</feature>
<gene>
    <name evidence="2" type="ORF">IAD24_00590</name>
</gene>
<keyword evidence="1" id="KW-1133">Transmembrane helix</keyword>
<name>A0A9D1N2U5_9FIRM</name>